<dbReference type="Gene3D" id="3.40.50.300">
    <property type="entry name" value="P-loop containing nucleotide triphosphate hydrolases"/>
    <property type="match status" value="1"/>
</dbReference>
<dbReference type="GO" id="GO:0016887">
    <property type="term" value="F:ATP hydrolysis activity"/>
    <property type="evidence" value="ECO:0007669"/>
    <property type="project" value="InterPro"/>
</dbReference>
<accession>A0A4R6IFK0</accession>
<keyword evidence="7" id="KW-1185">Reference proteome</keyword>
<dbReference type="EMBL" id="SNWN01000011">
    <property type="protein sequence ID" value="TDO20417.1"/>
    <property type="molecule type" value="Genomic_DNA"/>
</dbReference>
<dbReference type="InterPro" id="IPR027417">
    <property type="entry name" value="P-loop_NTPase"/>
</dbReference>
<feature type="domain" description="ABC transporter" evidence="5">
    <location>
        <begin position="61"/>
        <end position="294"/>
    </location>
</feature>
<dbReference type="PANTHER" id="PTHR42798">
    <property type="entry name" value="LIPOPROTEIN-RELEASING SYSTEM ATP-BINDING PROTEIN LOLD"/>
    <property type="match status" value="1"/>
</dbReference>
<evidence type="ECO:0000313" key="6">
    <source>
        <dbReference type="EMBL" id="TDO20417.1"/>
    </source>
</evidence>
<dbReference type="CDD" id="cd03255">
    <property type="entry name" value="ABC_MJ0796_LolCDE_FtsE"/>
    <property type="match status" value="1"/>
</dbReference>
<comment type="caution">
    <text evidence="6">The sequence shown here is derived from an EMBL/GenBank/DDBJ whole genome shotgun (WGS) entry which is preliminary data.</text>
</comment>
<dbReference type="PANTHER" id="PTHR42798:SF2">
    <property type="entry name" value="ABC TRANSPORTER ATP-BINDING PROTEIN MG467-RELATED"/>
    <property type="match status" value="1"/>
</dbReference>
<dbReference type="GO" id="GO:0005524">
    <property type="term" value="F:ATP binding"/>
    <property type="evidence" value="ECO:0007669"/>
    <property type="project" value="UniProtKB-KW"/>
</dbReference>
<protein>
    <submittedName>
        <fullName evidence="6">Putative ABC transport system ATP-binding protein</fullName>
    </submittedName>
</protein>
<dbReference type="SMART" id="SM00382">
    <property type="entry name" value="AAA"/>
    <property type="match status" value="1"/>
</dbReference>
<dbReference type="Pfam" id="PF00005">
    <property type="entry name" value="ABC_tran"/>
    <property type="match status" value="1"/>
</dbReference>
<dbReference type="InterPro" id="IPR003593">
    <property type="entry name" value="AAA+_ATPase"/>
</dbReference>
<dbReference type="Proteomes" id="UP000295518">
    <property type="component" value="Unassembled WGS sequence"/>
</dbReference>
<dbReference type="InterPro" id="IPR017911">
    <property type="entry name" value="MacB-like_ATP-bd"/>
</dbReference>
<reference evidence="6 7" key="1">
    <citation type="submission" date="2019-03" db="EMBL/GenBank/DDBJ databases">
        <title>Genomic Encyclopedia of Archaeal and Bacterial Type Strains, Phase II (KMG-II): from individual species to whole genera.</title>
        <authorList>
            <person name="Goeker M."/>
        </authorList>
    </citation>
    <scope>NUCLEOTIDE SEQUENCE [LARGE SCALE GENOMIC DNA]</scope>
    <source>
        <strain evidence="6 7">ATCC 700618</strain>
    </source>
</reference>
<proteinExistence type="inferred from homology"/>
<dbReference type="GO" id="GO:0098796">
    <property type="term" value="C:membrane protein complex"/>
    <property type="evidence" value="ECO:0007669"/>
    <property type="project" value="UniProtKB-ARBA"/>
</dbReference>
<evidence type="ECO:0000256" key="4">
    <source>
        <dbReference type="ARBA" id="ARBA00022840"/>
    </source>
</evidence>
<dbReference type="AlphaFoldDB" id="A0A4R6IFK0"/>
<dbReference type="FunFam" id="3.40.50.300:FF:000032">
    <property type="entry name" value="Export ABC transporter ATP-binding protein"/>
    <property type="match status" value="1"/>
</dbReference>
<evidence type="ECO:0000256" key="1">
    <source>
        <dbReference type="ARBA" id="ARBA00005417"/>
    </source>
</evidence>
<dbReference type="GO" id="GO:0022857">
    <property type="term" value="F:transmembrane transporter activity"/>
    <property type="evidence" value="ECO:0007669"/>
    <property type="project" value="UniProtKB-ARBA"/>
</dbReference>
<dbReference type="OrthoDB" id="9802264at2"/>
<gene>
    <name evidence="6" type="ORF">EI74_0495</name>
</gene>
<dbReference type="PROSITE" id="PS50893">
    <property type="entry name" value="ABC_TRANSPORTER_2"/>
    <property type="match status" value="1"/>
</dbReference>
<organism evidence="6 7">
    <name type="scientific">Mycoplasma testudineum</name>
    <dbReference type="NCBI Taxonomy" id="244584"/>
    <lineage>
        <taxon>Bacteria</taxon>
        <taxon>Bacillati</taxon>
        <taxon>Mycoplasmatota</taxon>
        <taxon>Mollicutes</taxon>
        <taxon>Mycoplasmataceae</taxon>
        <taxon>Mycoplasma</taxon>
    </lineage>
</organism>
<keyword evidence="3" id="KW-0547">Nucleotide-binding</keyword>
<keyword evidence="4 6" id="KW-0067">ATP-binding</keyword>
<evidence type="ECO:0000259" key="5">
    <source>
        <dbReference type="PROSITE" id="PS50893"/>
    </source>
</evidence>
<evidence type="ECO:0000313" key="7">
    <source>
        <dbReference type="Proteomes" id="UP000295518"/>
    </source>
</evidence>
<comment type="similarity">
    <text evidence="1">Belongs to the ABC transporter superfamily.</text>
</comment>
<dbReference type="RefSeq" id="WP_094254659.1">
    <property type="nucleotide sequence ID" value="NZ_NNCE01000003.1"/>
</dbReference>
<keyword evidence="2" id="KW-0813">Transport</keyword>
<sequence>MKLKNILKRKPKEQTDSEVNFEATSEITVDKKTLRKFKWANDHKRRKDRYIKAANHPGNIIDVVNVNKSYINGNLITPVLKKASFSIKKGEFAMLYGKSGSGKSTLLNLISGLDRPTAGHVIVANTNLPYLSDNKLTIFRRKHVSFIFQSYNLLENITGYDNVETGAYLQKDASKKINIKELFKHFDLEEVMNKYPAQMSGGQRQRISILRALAKNADIIFADEPTGALDEKTALIVLKILYDINKRYGTTIVMVTHDSSMAPLAHKIINVKDGIIDSVTVNPNPVHPDNLALG</sequence>
<dbReference type="InterPro" id="IPR017871">
    <property type="entry name" value="ABC_transporter-like_CS"/>
</dbReference>
<dbReference type="SUPFAM" id="SSF52540">
    <property type="entry name" value="P-loop containing nucleoside triphosphate hydrolases"/>
    <property type="match status" value="1"/>
</dbReference>
<name>A0A4R6IFK0_9MOLU</name>
<dbReference type="PROSITE" id="PS00211">
    <property type="entry name" value="ABC_TRANSPORTER_1"/>
    <property type="match status" value="1"/>
</dbReference>
<evidence type="ECO:0000256" key="3">
    <source>
        <dbReference type="ARBA" id="ARBA00022741"/>
    </source>
</evidence>
<dbReference type="InterPro" id="IPR003439">
    <property type="entry name" value="ABC_transporter-like_ATP-bd"/>
</dbReference>
<evidence type="ECO:0000256" key="2">
    <source>
        <dbReference type="ARBA" id="ARBA00022448"/>
    </source>
</evidence>